<dbReference type="SUPFAM" id="SSF103481">
    <property type="entry name" value="Multidrug resistance efflux transporter EmrE"/>
    <property type="match status" value="2"/>
</dbReference>
<evidence type="ECO:0000313" key="10">
    <source>
        <dbReference type="Proteomes" id="UP000564644"/>
    </source>
</evidence>
<dbReference type="Pfam" id="PF00892">
    <property type="entry name" value="EamA"/>
    <property type="match status" value="2"/>
</dbReference>
<keyword evidence="6 7" id="KW-0472">Membrane</keyword>
<feature type="domain" description="EamA" evidence="8">
    <location>
        <begin position="155"/>
        <end position="296"/>
    </location>
</feature>
<name>A0A7X0SP86_9BACL</name>
<feature type="transmembrane region" description="Helical" evidence="7">
    <location>
        <begin position="126"/>
        <end position="145"/>
    </location>
</feature>
<dbReference type="Proteomes" id="UP000564644">
    <property type="component" value="Unassembled WGS sequence"/>
</dbReference>
<dbReference type="RefSeq" id="WP_185131316.1">
    <property type="nucleotide sequence ID" value="NZ_JACJVO010000028.1"/>
</dbReference>
<evidence type="ECO:0000256" key="1">
    <source>
        <dbReference type="ARBA" id="ARBA00004651"/>
    </source>
</evidence>
<evidence type="ECO:0000256" key="4">
    <source>
        <dbReference type="ARBA" id="ARBA00022692"/>
    </source>
</evidence>
<feature type="domain" description="EamA" evidence="8">
    <location>
        <begin position="8"/>
        <end position="142"/>
    </location>
</feature>
<sequence length="317" mass="33787">MSKNNGTVYLMALLYSIIIGFAFLTSKLALRYADPIDLLAYRFALSYFALTIAIRAGWVRIPKREKKEKRLPLLGISLMYPTLFFGFQTFGLTAATTSGAGIFSATTPVFALLLGALLLKEKSNALQKLSVAVSVGGLAFMSAASGDSLQGTTATGATLLLLSALSLAVYGVLARMLRNSYSAVQISHAMMRTGVVIFTLLALIRHAVNGTMPDLFAPLGEPGFWLPLLYISLMTTLVSSWLSNAVLARLEAFKVSLFVNLGNMISIASGVLLMNDHWSSAQTVGTACLLAGVIGANSRSLKRRLPAKPVAKGVDLG</sequence>
<keyword evidence="3" id="KW-1003">Cell membrane</keyword>
<evidence type="ECO:0000256" key="2">
    <source>
        <dbReference type="ARBA" id="ARBA00007362"/>
    </source>
</evidence>
<organism evidence="9 10">
    <name type="scientific">Cohnella zeiphila</name>
    <dbReference type="NCBI Taxonomy" id="2761120"/>
    <lineage>
        <taxon>Bacteria</taxon>
        <taxon>Bacillati</taxon>
        <taxon>Bacillota</taxon>
        <taxon>Bacilli</taxon>
        <taxon>Bacillales</taxon>
        <taxon>Paenibacillaceae</taxon>
        <taxon>Cohnella</taxon>
    </lineage>
</organism>
<keyword evidence="5 7" id="KW-1133">Transmembrane helix</keyword>
<keyword evidence="10" id="KW-1185">Reference proteome</keyword>
<feature type="transmembrane region" description="Helical" evidence="7">
    <location>
        <begin position="12"/>
        <end position="33"/>
    </location>
</feature>
<dbReference type="InterPro" id="IPR000620">
    <property type="entry name" value="EamA_dom"/>
</dbReference>
<comment type="similarity">
    <text evidence="2">Belongs to the EamA transporter family.</text>
</comment>
<evidence type="ECO:0000313" key="9">
    <source>
        <dbReference type="EMBL" id="MBB6733662.1"/>
    </source>
</evidence>
<dbReference type="AlphaFoldDB" id="A0A7X0SP86"/>
<feature type="transmembrane region" description="Helical" evidence="7">
    <location>
        <begin position="71"/>
        <end position="94"/>
    </location>
</feature>
<proteinExistence type="inferred from homology"/>
<evidence type="ECO:0000256" key="5">
    <source>
        <dbReference type="ARBA" id="ARBA00022989"/>
    </source>
</evidence>
<feature type="transmembrane region" description="Helical" evidence="7">
    <location>
        <begin position="100"/>
        <end position="119"/>
    </location>
</feature>
<dbReference type="InterPro" id="IPR037185">
    <property type="entry name" value="EmrE-like"/>
</dbReference>
<comment type="subcellular location">
    <subcellularLocation>
        <location evidence="1">Cell membrane</location>
        <topology evidence="1">Multi-pass membrane protein</topology>
    </subcellularLocation>
</comment>
<gene>
    <name evidence="9" type="ORF">H7C18_22305</name>
</gene>
<feature type="transmembrane region" description="Helical" evidence="7">
    <location>
        <begin position="255"/>
        <end position="274"/>
    </location>
</feature>
<feature type="transmembrane region" description="Helical" evidence="7">
    <location>
        <begin position="189"/>
        <end position="208"/>
    </location>
</feature>
<feature type="transmembrane region" description="Helical" evidence="7">
    <location>
        <begin position="280"/>
        <end position="298"/>
    </location>
</feature>
<dbReference type="EMBL" id="JACJVO010000028">
    <property type="protein sequence ID" value="MBB6733662.1"/>
    <property type="molecule type" value="Genomic_DNA"/>
</dbReference>
<feature type="transmembrane region" description="Helical" evidence="7">
    <location>
        <begin position="228"/>
        <end position="248"/>
    </location>
</feature>
<feature type="transmembrane region" description="Helical" evidence="7">
    <location>
        <begin position="157"/>
        <end position="177"/>
    </location>
</feature>
<dbReference type="InterPro" id="IPR050638">
    <property type="entry name" value="AA-Vitamin_Transporters"/>
</dbReference>
<feature type="transmembrane region" description="Helical" evidence="7">
    <location>
        <begin position="39"/>
        <end position="59"/>
    </location>
</feature>
<dbReference type="GO" id="GO:0005886">
    <property type="term" value="C:plasma membrane"/>
    <property type="evidence" value="ECO:0007669"/>
    <property type="project" value="UniProtKB-SubCell"/>
</dbReference>
<evidence type="ECO:0000256" key="3">
    <source>
        <dbReference type="ARBA" id="ARBA00022475"/>
    </source>
</evidence>
<accession>A0A7X0SP86</accession>
<evidence type="ECO:0000256" key="6">
    <source>
        <dbReference type="ARBA" id="ARBA00023136"/>
    </source>
</evidence>
<evidence type="ECO:0000259" key="8">
    <source>
        <dbReference type="Pfam" id="PF00892"/>
    </source>
</evidence>
<dbReference type="PANTHER" id="PTHR32322">
    <property type="entry name" value="INNER MEMBRANE TRANSPORTER"/>
    <property type="match status" value="1"/>
</dbReference>
<comment type="caution">
    <text evidence="9">The sequence shown here is derived from an EMBL/GenBank/DDBJ whole genome shotgun (WGS) entry which is preliminary data.</text>
</comment>
<keyword evidence="4 7" id="KW-0812">Transmembrane</keyword>
<protein>
    <submittedName>
        <fullName evidence="9">DMT family transporter</fullName>
    </submittedName>
</protein>
<reference evidence="9 10" key="1">
    <citation type="submission" date="2020-08" db="EMBL/GenBank/DDBJ databases">
        <title>Cohnella phylogeny.</title>
        <authorList>
            <person name="Dunlap C."/>
        </authorList>
    </citation>
    <scope>NUCLEOTIDE SEQUENCE [LARGE SCALE GENOMIC DNA]</scope>
    <source>
        <strain evidence="9 10">CBP 2801</strain>
    </source>
</reference>
<dbReference type="PANTHER" id="PTHR32322:SF18">
    <property type="entry name" value="S-ADENOSYLMETHIONINE_S-ADENOSYLHOMOCYSTEINE TRANSPORTER"/>
    <property type="match status" value="1"/>
</dbReference>
<evidence type="ECO:0000256" key="7">
    <source>
        <dbReference type="SAM" id="Phobius"/>
    </source>
</evidence>